<comment type="caution">
    <text evidence="11">The sequence shown here is derived from an EMBL/GenBank/DDBJ whole genome shotgun (WGS) entry which is preliminary data.</text>
</comment>
<dbReference type="PROSITE" id="PS01219">
    <property type="entry name" value="AMMONIUM_TRANSP"/>
    <property type="match status" value="1"/>
</dbReference>
<dbReference type="GO" id="GO:0097272">
    <property type="term" value="P:ammonium homeostasis"/>
    <property type="evidence" value="ECO:0007669"/>
    <property type="project" value="TreeGrafter"/>
</dbReference>
<dbReference type="Pfam" id="PF00909">
    <property type="entry name" value="Ammonium_transp"/>
    <property type="match status" value="1"/>
</dbReference>
<feature type="transmembrane region" description="Helical" evidence="8">
    <location>
        <begin position="406"/>
        <end position="425"/>
    </location>
</feature>
<evidence type="ECO:0000256" key="6">
    <source>
        <dbReference type="ARBA" id="ARBA00023136"/>
    </source>
</evidence>
<keyword evidence="3 8" id="KW-0813">Transport</keyword>
<evidence type="ECO:0000256" key="5">
    <source>
        <dbReference type="ARBA" id="ARBA00022989"/>
    </source>
</evidence>
<feature type="transmembrane region" description="Helical" evidence="8">
    <location>
        <begin position="173"/>
        <end position="194"/>
    </location>
</feature>
<feature type="chain" id="PRO_5008342506" description="Ammonium transporter" evidence="9">
    <location>
        <begin position="28"/>
        <end position="536"/>
    </location>
</feature>
<dbReference type="PANTHER" id="PTHR11730:SF6">
    <property type="entry name" value="AMMONIUM TRANSPORTER"/>
    <property type="match status" value="1"/>
</dbReference>
<feature type="transmembrane region" description="Helical" evidence="8">
    <location>
        <begin position="289"/>
        <end position="306"/>
    </location>
</feature>
<dbReference type="NCBIfam" id="TIGR00836">
    <property type="entry name" value="amt"/>
    <property type="match status" value="1"/>
</dbReference>
<dbReference type="InterPro" id="IPR018047">
    <property type="entry name" value="Ammonium_transpt_CS"/>
</dbReference>
<proteinExistence type="inferred from homology"/>
<dbReference type="InterPro" id="IPR024041">
    <property type="entry name" value="NH4_transpt_AmtB-like_dom"/>
</dbReference>
<dbReference type="Proteomes" id="UP000093954">
    <property type="component" value="Unassembled WGS sequence"/>
</dbReference>
<dbReference type="GO" id="GO:0008519">
    <property type="term" value="F:ammonium channel activity"/>
    <property type="evidence" value="ECO:0007669"/>
    <property type="project" value="InterPro"/>
</dbReference>
<accession>A0A1A6APC0</accession>
<evidence type="ECO:0000313" key="11">
    <source>
        <dbReference type="EMBL" id="OBR91926.1"/>
    </source>
</evidence>
<comment type="subcellular location">
    <subcellularLocation>
        <location evidence="8">Cell membrane</location>
        <topology evidence="8">Multi-pass membrane protein</topology>
    </subcellularLocation>
    <subcellularLocation>
        <location evidence="1">Membrane</location>
        <topology evidence="1">Multi-pass membrane protein</topology>
    </subcellularLocation>
</comment>
<name>A0A1A6APC0_9CLOT</name>
<feature type="transmembrane region" description="Helical" evidence="8">
    <location>
        <begin position="111"/>
        <end position="130"/>
    </location>
</feature>
<evidence type="ECO:0000256" key="4">
    <source>
        <dbReference type="ARBA" id="ARBA00022692"/>
    </source>
</evidence>
<keyword evidence="6 8" id="KW-0472">Membrane</keyword>
<dbReference type="EMBL" id="LROS01000033">
    <property type="protein sequence ID" value="OBR91926.1"/>
    <property type="molecule type" value="Genomic_DNA"/>
</dbReference>
<evidence type="ECO:0000256" key="3">
    <source>
        <dbReference type="ARBA" id="ARBA00022448"/>
    </source>
</evidence>
<evidence type="ECO:0000256" key="1">
    <source>
        <dbReference type="ARBA" id="ARBA00004141"/>
    </source>
</evidence>
<dbReference type="RefSeq" id="WP_065079058.1">
    <property type="nucleotide sequence ID" value="NZ_LROS01000033.1"/>
</dbReference>
<keyword evidence="5 8" id="KW-1133">Transmembrane helix</keyword>
<keyword evidence="4 8" id="KW-0812">Transmembrane</keyword>
<keyword evidence="7 8" id="KW-0924">Ammonia transport</keyword>
<evidence type="ECO:0000313" key="12">
    <source>
        <dbReference type="Proteomes" id="UP000093954"/>
    </source>
</evidence>
<evidence type="ECO:0000256" key="9">
    <source>
        <dbReference type="SAM" id="SignalP"/>
    </source>
</evidence>
<dbReference type="SUPFAM" id="SSF111352">
    <property type="entry name" value="Ammonium transporter"/>
    <property type="match status" value="1"/>
</dbReference>
<keyword evidence="12" id="KW-1185">Reference proteome</keyword>
<reference evidence="11 12" key="1">
    <citation type="journal article" date="2012" name="Front. Microbiol.">
        <title>Draft Genome Sequence of the Virulent Strain 01-B526 of the Fish Pathogen Aeromonas salmonicida.</title>
        <authorList>
            <person name="Charette S.J."/>
            <person name="Brochu F."/>
            <person name="Boyle B."/>
            <person name="Filion G."/>
            <person name="Tanaka K.H."/>
            <person name="Derome N."/>
        </authorList>
    </citation>
    <scope>NUCLEOTIDE SEQUENCE [LARGE SCALE GENOMIC DNA]</scope>
    <source>
        <strain evidence="11 12">P11</strain>
    </source>
</reference>
<keyword evidence="9" id="KW-0732">Signal</keyword>
<protein>
    <recommendedName>
        <fullName evidence="8">Ammonium transporter</fullName>
    </recommendedName>
</protein>
<feature type="transmembrane region" description="Helical" evidence="8">
    <location>
        <begin position="247"/>
        <end position="268"/>
    </location>
</feature>
<feature type="signal peptide" evidence="9">
    <location>
        <begin position="1"/>
        <end position="27"/>
    </location>
</feature>
<sequence length="536" mass="56956">MKKIRKCSIAAIFLVVFINAFSIVAFADNSTPKADPSGASIGNSYDITAKQQGKPTKQEVLDQIGKNKIGINFVWVILTGCLIFFFQAGFAMVETGFCRAKNAMHTMTMNYMVFLVGAIGYFISGFALQFGGVGSWASLGAGTSTLSHEVTVGGWGLFGTHGFFLNSGGTYDAGVYALFFFQMVFMDTTCTVPTGAMAERVKYSAIVINSFFVSLLYYPIFGNWMWGGGWLSQLGVKAGLGHGALDFAGSSVVHAMGGVMALAGAIVIGPRIGKFRKDGTAVAFPGHDIPMAIVGTIILFFGWFVFNAGSTTNGDDLRLAVVATNTMIAGAIGGLAGMFYMWIKYGKPDPGMTCNGALAGLVAITAPCAFVNAISSFIIGLIAGIIVCISVKVVEDKFKIDDPVGAVSVHGVNGMWGILSLGLFADGTYGDGLNGVAGTVRGLFYGGGFSQLAAQCVDILTLIVWGFGMSFLFFKILNKVMDGGIRVSEEVEIKGLDIPEMGMLAYPDFTLTSDNSEIQESIQEYFDNKQLQKTNK</sequence>
<gene>
    <name evidence="11" type="primary">amtB</name>
    <name evidence="11" type="ORF">CLRAG_29110</name>
</gene>
<organism evidence="11 12">
    <name type="scientific">Clostridium ragsdalei P11</name>
    <dbReference type="NCBI Taxonomy" id="1353534"/>
    <lineage>
        <taxon>Bacteria</taxon>
        <taxon>Bacillati</taxon>
        <taxon>Bacillota</taxon>
        <taxon>Clostridia</taxon>
        <taxon>Eubacteriales</taxon>
        <taxon>Clostridiaceae</taxon>
        <taxon>Clostridium</taxon>
    </lineage>
</organism>
<feature type="transmembrane region" description="Helical" evidence="8">
    <location>
        <begin position="452"/>
        <end position="474"/>
    </location>
</feature>
<dbReference type="AlphaFoldDB" id="A0A1A6APC0"/>
<feature type="transmembrane region" description="Helical" evidence="8">
    <location>
        <begin position="206"/>
        <end position="227"/>
    </location>
</feature>
<feature type="transmembrane region" description="Helical" evidence="8">
    <location>
        <begin position="377"/>
        <end position="394"/>
    </location>
</feature>
<evidence type="ECO:0000259" key="10">
    <source>
        <dbReference type="Pfam" id="PF00909"/>
    </source>
</evidence>
<dbReference type="GO" id="GO:0005886">
    <property type="term" value="C:plasma membrane"/>
    <property type="evidence" value="ECO:0007669"/>
    <property type="project" value="UniProtKB-SubCell"/>
</dbReference>
<dbReference type="PATRIC" id="fig|1353534.3.peg.2950"/>
<comment type="similarity">
    <text evidence="2 8">Belongs to the ammonia transporter channel (TC 1.A.11.2) family.</text>
</comment>
<evidence type="ECO:0000256" key="8">
    <source>
        <dbReference type="RuleBase" id="RU362002"/>
    </source>
</evidence>
<evidence type="ECO:0000256" key="7">
    <source>
        <dbReference type="ARBA" id="ARBA00023177"/>
    </source>
</evidence>
<dbReference type="InterPro" id="IPR001905">
    <property type="entry name" value="Ammonium_transpt"/>
</dbReference>
<feature type="transmembrane region" description="Helical" evidence="8">
    <location>
        <begin position="318"/>
        <end position="340"/>
    </location>
</feature>
<dbReference type="PANTHER" id="PTHR11730">
    <property type="entry name" value="AMMONIUM TRANSPORTER"/>
    <property type="match status" value="1"/>
</dbReference>
<feature type="transmembrane region" description="Helical" evidence="8">
    <location>
        <begin position="352"/>
        <end position="371"/>
    </location>
</feature>
<feature type="domain" description="Ammonium transporter AmtB-like" evidence="10">
    <location>
        <begin position="74"/>
        <end position="506"/>
    </location>
</feature>
<dbReference type="Gene3D" id="1.10.3430.10">
    <property type="entry name" value="Ammonium transporter AmtB like domains"/>
    <property type="match status" value="1"/>
</dbReference>
<dbReference type="InterPro" id="IPR029020">
    <property type="entry name" value="Ammonium/urea_transptr"/>
</dbReference>
<evidence type="ECO:0000256" key="2">
    <source>
        <dbReference type="ARBA" id="ARBA00005887"/>
    </source>
</evidence>
<feature type="transmembrane region" description="Helical" evidence="8">
    <location>
        <begin position="69"/>
        <end position="90"/>
    </location>
</feature>